<dbReference type="PANTHER" id="PTHR10155:SF32">
    <property type="entry name" value="LP02169P"/>
    <property type="match status" value="1"/>
</dbReference>
<feature type="compositionally biased region" description="Polar residues" evidence="6">
    <location>
        <begin position="75"/>
        <end position="90"/>
    </location>
</feature>
<evidence type="ECO:0000256" key="4">
    <source>
        <dbReference type="ARBA" id="ARBA00022999"/>
    </source>
</evidence>
<dbReference type="InterPro" id="IPR000980">
    <property type="entry name" value="SH2"/>
</dbReference>
<dbReference type="EMBL" id="CALNXI010000589">
    <property type="protein sequence ID" value="CAH3029735.1"/>
    <property type="molecule type" value="Genomic_DNA"/>
</dbReference>
<keyword evidence="10" id="KW-1185">Reference proteome</keyword>
<dbReference type="PROSITE" id="PS50001">
    <property type="entry name" value="SH2"/>
    <property type="match status" value="1"/>
</dbReference>
<feature type="region of interest" description="Disordered" evidence="6">
    <location>
        <begin position="163"/>
        <end position="206"/>
    </location>
</feature>
<gene>
    <name evidence="9" type="ORF">PEVE_00036634</name>
</gene>
<dbReference type="Gene3D" id="3.30.505.10">
    <property type="entry name" value="SH2 domain"/>
    <property type="match status" value="1"/>
</dbReference>
<protein>
    <recommendedName>
        <fullName evidence="11">Suppressor of cytokine signaling 7</fullName>
    </recommendedName>
</protein>
<sequence length="410" mass="46941">MEEDEIGEEEPIYDVINDSNEKKLKTTVTGAAARRGTFNRARAWSTESTGDRSKLLIRLREKFNLKPSEELPRNESLSPTTSAGFANSKTVADKRRALRAVNPKTRRSPSWYEASVSEVESKRSRSKSLSSGFFRRLRDSKREDILPDSDRCKQESSCWFPEELGDPHGGLQNGALLPGQETSDPHPMPTRQRPTGSEKLKKRAQSISFPLDRDSLSGKEVNFQEKTAQQCRNELPSLSEDLERLSHLSWYWGPLSRYEAEKILEGKSNGTFLVRDSFHEFHLFSVTFRSKGRTLHTRIAYDKGWFGFMGPGGVETKTNSVVDLMEKTMKISQRRNLTHTTGGLIGPSYPIRFLFPFSRFEEVPSLQHLCRFVIRQNSRCDKLHELPIPAKLIRYLRVENHYLPEGETEN</sequence>
<dbReference type="PROSITE" id="PS50225">
    <property type="entry name" value="SOCS"/>
    <property type="match status" value="1"/>
</dbReference>
<feature type="region of interest" description="Disordered" evidence="6">
    <location>
        <begin position="100"/>
        <end position="119"/>
    </location>
</feature>
<evidence type="ECO:0008006" key="11">
    <source>
        <dbReference type="Google" id="ProtNLM"/>
    </source>
</evidence>
<dbReference type="SMART" id="SM00252">
    <property type="entry name" value="SH2"/>
    <property type="match status" value="1"/>
</dbReference>
<dbReference type="Pfam" id="PF00017">
    <property type="entry name" value="SH2"/>
    <property type="match status" value="1"/>
</dbReference>
<evidence type="ECO:0000256" key="1">
    <source>
        <dbReference type="ARBA" id="ARBA00022604"/>
    </source>
</evidence>
<dbReference type="SUPFAM" id="SSF55550">
    <property type="entry name" value="SH2 domain"/>
    <property type="match status" value="1"/>
</dbReference>
<dbReference type="InterPro" id="IPR036860">
    <property type="entry name" value="SH2_dom_sf"/>
</dbReference>
<dbReference type="InterPro" id="IPR036036">
    <property type="entry name" value="SOCS_box-like_dom_sf"/>
</dbReference>
<keyword evidence="3" id="KW-0833">Ubl conjugation pathway</keyword>
<dbReference type="Proteomes" id="UP001159427">
    <property type="component" value="Unassembled WGS sequence"/>
</dbReference>
<dbReference type="SUPFAM" id="SSF158235">
    <property type="entry name" value="SOCS box-like"/>
    <property type="match status" value="1"/>
</dbReference>
<keyword evidence="2" id="KW-0734">Signal transduction inhibitor</keyword>
<evidence type="ECO:0000256" key="6">
    <source>
        <dbReference type="SAM" id="MobiDB-lite"/>
    </source>
</evidence>
<accession>A0ABN8MNP9</accession>
<feature type="domain" description="SH2" evidence="7">
    <location>
        <begin position="250"/>
        <end position="357"/>
    </location>
</feature>
<proteinExistence type="predicted"/>
<feature type="domain" description="SOCS box" evidence="8">
    <location>
        <begin position="356"/>
        <end position="397"/>
    </location>
</feature>
<dbReference type="SMART" id="SM00253">
    <property type="entry name" value="SOCS"/>
    <property type="match status" value="1"/>
</dbReference>
<feature type="region of interest" description="Disordered" evidence="6">
    <location>
        <begin position="67"/>
        <end position="91"/>
    </location>
</feature>
<keyword evidence="1" id="KW-0341">Growth regulation</keyword>
<dbReference type="Pfam" id="PF07525">
    <property type="entry name" value="SOCS_box"/>
    <property type="match status" value="1"/>
</dbReference>
<organism evidence="9 10">
    <name type="scientific">Porites evermanni</name>
    <dbReference type="NCBI Taxonomy" id="104178"/>
    <lineage>
        <taxon>Eukaryota</taxon>
        <taxon>Metazoa</taxon>
        <taxon>Cnidaria</taxon>
        <taxon>Anthozoa</taxon>
        <taxon>Hexacorallia</taxon>
        <taxon>Scleractinia</taxon>
        <taxon>Fungiina</taxon>
        <taxon>Poritidae</taxon>
        <taxon>Porites</taxon>
    </lineage>
</organism>
<comment type="caution">
    <text evidence="9">The sequence shown here is derived from an EMBL/GenBank/DDBJ whole genome shotgun (WGS) entry which is preliminary data.</text>
</comment>
<evidence type="ECO:0000313" key="9">
    <source>
        <dbReference type="EMBL" id="CAH3029735.1"/>
    </source>
</evidence>
<reference evidence="9 10" key="1">
    <citation type="submission" date="2022-05" db="EMBL/GenBank/DDBJ databases">
        <authorList>
            <consortium name="Genoscope - CEA"/>
            <person name="William W."/>
        </authorList>
    </citation>
    <scope>NUCLEOTIDE SEQUENCE [LARGE SCALE GENOMIC DNA]</scope>
</reference>
<evidence type="ECO:0000259" key="8">
    <source>
        <dbReference type="PROSITE" id="PS50225"/>
    </source>
</evidence>
<dbReference type="SMART" id="SM00969">
    <property type="entry name" value="SOCS_box"/>
    <property type="match status" value="1"/>
</dbReference>
<dbReference type="InterPro" id="IPR001496">
    <property type="entry name" value="SOCS_box"/>
</dbReference>
<evidence type="ECO:0000313" key="10">
    <source>
        <dbReference type="Proteomes" id="UP001159427"/>
    </source>
</evidence>
<keyword evidence="4 5" id="KW-0727">SH2 domain</keyword>
<name>A0ABN8MNP9_9CNID</name>
<evidence type="ECO:0000256" key="3">
    <source>
        <dbReference type="ARBA" id="ARBA00022786"/>
    </source>
</evidence>
<evidence type="ECO:0000256" key="5">
    <source>
        <dbReference type="PROSITE-ProRule" id="PRU00191"/>
    </source>
</evidence>
<evidence type="ECO:0000256" key="2">
    <source>
        <dbReference type="ARBA" id="ARBA00022700"/>
    </source>
</evidence>
<dbReference type="PANTHER" id="PTHR10155">
    <property type="entry name" value="PHOSPHATIDYLINOSITOL 3-KINASE REGULATORY SUBUNIT"/>
    <property type="match status" value="1"/>
</dbReference>
<evidence type="ECO:0000259" key="7">
    <source>
        <dbReference type="PROSITE" id="PS50001"/>
    </source>
</evidence>